<keyword evidence="2" id="KW-1185">Reference proteome</keyword>
<evidence type="ECO:0000313" key="2">
    <source>
        <dbReference type="Proteomes" id="UP000048926"/>
    </source>
</evidence>
<accession>A0A0M6Y7V7</accession>
<dbReference type="RefSeq" id="WP_055658991.1">
    <property type="nucleotide sequence ID" value="NZ_CXST01000002.1"/>
</dbReference>
<dbReference type="EMBL" id="CXST01000002">
    <property type="protein sequence ID" value="CTQ45758.1"/>
    <property type="molecule type" value="Genomic_DNA"/>
</dbReference>
<proteinExistence type="predicted"/>
<dbReference type="Proteomes" id="UP000048926">
    <property type="component" value="Unassembled WGS sequence"/>
</dbReference>
<organism evidence="1 2">
    <name type="scientific">Roseibium aggregatum</name>
    <dbReference type="NCBI Taxonomy" id="187304"/>
    <lineage>
        <taxon>Bacteria</taxon>
        <taxon>Pseudomonadati</taxon>
        <taxon>Pseudomonadota</taxon>
        <taxon>Alphaproteobacteria</taxon>
        <taxon>Hyphomicrobiales</taxon>
        <taxon>Stappiaceae</taxon>
        <taxon>Roseibium</taxon>
    </lineage>
</organism>
<evidence type="ECO:0000313" key="1">
    <source>
        <dbReference type="EMBL" id="CTQ45758.1"/>
    </source>
</evidence>
<gene>
    <name evidence="1" type="ORF">LAL4801_04213</name>
</gene>
<sequence>MAAIPGAVPVGGFIGPTDDTDVYPTIDPLYGVDGLRSVPDHATRDAIPPLRRRAGMVVVTQNDLQGWQLAGDLVTWVPFAQSRTKRVTFTSTREIVISGVDQPPLAEVYITRLDPLPFTFDTQPFDVAQFDWLDRVTFLRNANFTSIFDEVLKTLTIRLPGSGSGIVVYNV</sequence>
<name>A0A0M6Y7V7_9HYPH</name>
<dbReference type="AlphaFoldDB" id="A0A0M6Y7V7"/>
<protein>
    <submittedName>
        <fullName evidence="1">Uncharacterized protein</fullName>
    </submittedName>
</protein>
<reference evidence="2" key="1">
    <citation type="submission" date="2015-07" db="EMBL/GenBank/DDBJ databases">
        <authorList>
            <person name="Rodrigo-Torres Lidia"/>
            <person name="Arahal R.David."/>
        </authorList>
    </citation>
    <scope>NUCLEOTIDE SEQUENCE [LARGE SCALE GENOMIC DNA]</scope>
    <source>
        <strain evidence="2">CECT 4801</strain>
    </source>
</reference>